<evidence type="ECO:0000313" key="1">
    <source>
        <dbReference type="EMBL" id="KAK5777257.1"/>
    </source>
</evidence>
<protein>
    <submittedName>
        <fullName evidence="1">Uncharacterized protein</fullName>
    </submittedName>
</protein>
<name>A0ABR0MVI9_GOSAR</name>
<dbReference type="EMBL" id="JARKNE010000012">
    <property type="protein sequence ID" value="KAK5777257.1"/>
    <property type="molecule type" value="Genomic_DNA"/>
</dbReference>
<organism evidence="1 2">
    <name type="scientific">Gossypium arboreum</name>
    <name type="common">Tree cotton</name>
    <name type="synonym">Gossypium nanking</name>
    <dbReference type="NCBI Taxonomy" id="29729"/>
    <lineage>
        <taxon>Eukaryota</taxon>
        <taxon>Viridiplantae</taxon>
        <taxon>Streptophyta</taxon>
        <taxon>Embryophyta</taxon>
        <taxon>Tracheophyta</taxon>
        <taxon>Spermatophyta</taxon>
        <taxon>Magnoliopsida</taxon>
        <taxon>eudicotyledons</taxon>
        <taxon>Gunneridae</taxon>
        <taxon>Pentapetalae</taxon>
        <taxon>rosids</taxon>
        <taxon>malvids</taxon>
        <taxon>Malvales</taxon>
        <taxon>Malvaceae</taxon>
        <taxon>Malvoideae</taxon>
        <taxon>Gossypium</taxon>
    </lineage>
</organism>
<keyword evidence="2" id="KW-1185">Reference proteome</keyword>
<proteinExistence type="predicted"/>
<dbReference type="Proteomes" id="UP001358586">
    <property type="component" value="Chromosome 12"/>
</dbReference>
<reference evidence="1 2" key="1">
    <citation type="submission" date="2023-03" db="EMBL/GenBank/DDBJ databases">
        <title>WGS of Gossypium arboreum.</title>
        <authorList>
            <person name="Yu D."/>
        </authorList>
    </citation>
    <scope>NUCLEOTIDE SEQUENCE [LARGE SCALE GENOMIC DNA]</scope>
    <source>
        <tissue evidence="1">Leaf</tissue>
    </source>
</reference>
<evidence type="ECO:0000313" key="2">
    <source>
        <dbReference type="Proteomes" id="UP001358586"/>
    </source>
</evidence>
<comment type="caution">
    <text evidence="1">The sequence shown here is derived from an EMBL/GenBank/DDBJ whole genome shotgun (WGS) entry which is preliminary data.</text>
</comment>
<accession>A0ABR0MVI9</accession>
<sequence>MQPDCLLAKVFKARYYPFSDIMAAKIGSYPSFTWRSLCGARELIADGLLWRIGSGRAVNIWNDPWLPGSGNSRISVQGIDINWTTVNQLIDVRSGTWNKDIIRRIVDDEQATRIFNIPL</sequence>
<gene>
    <name evidence="1" type="ORF">PVK06_045224</name>
</gene>